<dbReference type="OrthoDB" id="242577at2157"/>
<dbReference type="Pfam" id="PF14397">
    <property type="entry name" value="ATPgrasp_ST"/>
    <property type="match status" value="1"/>
</dbReference>
<dbReference type="AlphaFoldDB" id="A0A4D6HBC5"/>
<dbReference type="STRING" id="1457250.GCA_000755225_02992"/>
<sequence>MTLGSVVGNALRQNLAAPLYHAAREQVAMARYARRANSPALSLGRRAWLWRRGFVPSADGLYDFETHSVDAYLSTRQHVRTREINGHWRHLVENKLAGHWLLSPFEAERQPVHGVVIDGRAFPADRVATEDGVEMTTPRVANATPATEFVADRIDEEGEIVLKPVFGGRGEGIDFASREDDSYRLNDELVTDREFRRRMSDLDGYLVAGFVEQAKYADALYPDATNTVRVLTVHEDGEAFVAASIHRIGTAESAPADNCSQGGLTAAIDLETGRLSEATTIDPTERPWFASHPESDARIEGTTVPGWDRIRKRVTAIAADLPYLPYLGWDLVVTGEETFRVLELNNLVGVESLQVHGPLLADARVRRFYERHGVC</sequence>
<evidence type="ECO:0000313" key="3">
    <source>
        <dbReference type="Proteomes" id="UP000296706"/>
    </source>
</evidence>
<organism evidence="2 3">
    <name type="scientific">Halapricum salinum</name>
    <dbReference type="NCBI Taxonomy" id="1457250"/>
    <lineage>
        <taxon>Archaea</taxon>
        <taxon>Methanobacteriati</taxon>
        <taxon>Methanobacteriota</taxon>
        <taxon>Stenosarchaea group</taxon>
        <taxon>Halobacteria</taxon>
        <taxon>Halobacteriales</taxon>
        <taxon>Haloarculaceae</taxon>
        <taxon>Halapricum</taxon>
    </lineage>
</organism>
<reference evidence="2 3" key="1">
    <citation type="journal article" date="2019" name="Nat. Commun.">
        <title>A new type of DNA phosphorothioation-based antiviral system in archaea.</title>
        <authorList>
            <person name="Xiong L."/>
            <person name="Liu S."/>
            <person name="Chen S."/>
            <person name="Xiao Y."/>
            <person name="Zhu B."/>
            <person name="Gao Y."/>
            <person name="Zhang Y."/>
            <person name="Chen B."/>
            <person name="Luo J."/>
            <person name="Deng Z."/>
            <person name="Chen X."/>
            <person name="Wang L."/>
            <person name="Chen S."/>
        </authorList>
    </citation>
    <scope>NUCLEOTIDE SEQUENCE [LARGE SCALE GENOMIC DNA]</scope>
    <source>
        <strain evidence="2 3">CBA1105</strain>
    </source>
</reference>
<accession>A0A4D6HBC5</accession>
<dbReference type="Proteomes" id="UP000296706">
    <property type="component" value="Chromosome"/>
</dbReference>
<dbReference type="KEGG" id="hsn:DV733_03465"/>
<dbReference type="EMBL" id="CP031310">
    <property type="protein sequence ID" value="QCC50352.1"/>
    <property type="molecule type" value="Genomic_DNA"/>
</dbReference>
<feature type="domain" description="Alpha-L-glutamate ligase-related protein ATP-grasp" evidence="1">
    <location>
        <begin position="156"/>
        <end position="355"/>
    </location>
</feature>
<dbReference type="GeneID" id="39846892"/>
<proteinExistence type="predicted"/>
<name>A0A4D6HBC5_9EURY</name>
<evidence type="ECO:0000259" key="1">
    <source>
        <dbReference type="Pfam" id="PF14397"/>
    </source>
</evidence>
<dbReference type="InterPro" id="IPR039523">
    <property type="entry name" value="RimK-rel_E_lig_ATP-grasp"/>
</dbReference>
<gene>
    <name evidence="2" type="ORF">DV733_03465</name>
</gene>
<evidence type="ECO:0000313" key="2">
    <source>
        <dbReference type="EMBL" id="QCC50352.1"/>
    </source>
</evidence>
<protein>
    <recommendedName>
        <fullName evidence="1">Alpha-L-glutamate ligase-related protein ATP-grasp domain-containing protein</fullName>
    </recommendedName>
</protein>
<dbReference type="SUPFAM" id="SSF56059">
    <property type="entry name" value="Glutathione synthetase ATP-binding domain-like"/>
    <property type="match status" value="1"/>
</dbReference>
<keyword evidence="3" id="KW-1185">Reference proteome</keyword>
<dbReference type="RefSeq" id="WP_049993798.1">
    <property type="nucleotide sequence ID" value="NZ_CP031310.1"/>
</dbReference>